<keyword evidence="2" id="KW-1015">Disulfide bond</keyword>
<feature type="compositionally biased region" description="Low complexity" evidence="4">
    <location>
        <begin position="392"/>
        <end position="401"/>
    </location>
</feature>
<dbReference type="CDD" id="cd00041">
    <property type="entry name" value="CUB"/>
    <property type="match status" value="2"/>
</dbReference>
<reference evidence="8 9" key="1">
    <citation type="submission" date="2022-05" db="EMBL/GenBank/DDBJ databases">
        <authorList>
            <consortium name="Genoscope - CEA"/>
            <person name="William W."/>
        </authorList>
    </citation>
    <scope>NUCLEOTIDE SEQUENCE [LARGE SCALE GENOMIC DNA]</scope>
</reference>
<feature type="domain" description="CUB" evidence="7">
    <location>
        <begin position="159"/>
        <end position="281"/>
    </location>
</feature>
<feature type="domain" description="CUB" evidence="7">
    <location>
        <begin position="30"/>
        <end position="146"/>
    </location>
</feature>
<keyword evidence="9" id="KW-1185">Reference proteome</keyword>
<feature type="transmembrane region" description="Helical" evidence="5">
    <location>
        <begin position="301"/>
        <end position="321"/>
    </location>
</feature>
<feature type="compositionally biased region" description="Pro residues" evidence="4">
    <location>
        <begin position="402"/>
        <end position="412"/>
    </location>
</feature>
<feature type="region of interest" description="Disordered" evidence="4">
    <location>
        <begin position="388"/>
        <end position="492"/>
    </location>
</feature>
<keyword evidence="5" id="KW-0472">Membrane</keyword>
<evidence type="ECO:0000256" key="1">
    <source>
        <dbReference type="ARBA" id="ARBA00022737"/>
    </source>
</evidence>
<accession>A0ABN8NK30</accession>
<dbReference type="Proteomes" id="UP001159405">
    <property type="component" value="Unassembled WGS sequence"/>
</dbReference>
<protein>
    <recommendedName>
        <fullName evidence="7">CUB domain-containing protein</fullName>
    </recommendedName>
</protein>
<dbReference type="EMBL" id="CALNXK010000025">
    <property type="protein sequence ID" value="CAH3112588.1"/>
    <property type="molecule type" value="Genomic_DNA"/>
</dbReference>
<dbReference type="Pfam" id="PF00431">
    <property type="entry name" value="CUB"/>
    <property type="match status" value="2"/>
</dbReference>
<keyword evidence="6" id="KW-0732">Signal</keyword>
<organism evidence="8 9">
    <name type="scientific">Porites lobata</name>
    <dbReference type="NCBI Taxonomy" id="104759"/>
    <lineage>
        <taxon>Eukaryota</taxon>
        <taxon>Metazoa</taxon>
        <taxon>Cnidaria</taxon>
        <taxon>Anthozoa</taxon>
        <taxon>Hexacorallia</taxon>
        <taxon>Scleractinia</taxon>
        <taxon>Fungiina</taxon>
        <taxon>Poritidae</taxon>
        <taxon>Porites</taxon>
    </lineage>
</organism>
<feature type="region of interest" description="Disordered" evidence="4">
    <location>
        <begin position="341"/>
        <end position="365"/>
    </location>
</feature>
<feature type="compositionally biased region" description="Low complexity" evidence="4">
    <location>
        <begin position="450"/>
        <end position="476"/>
    </location>
</feature>
<evidence type="ECO:0000256" key="3">
    <source>
        <dbReference type="PROSITE-ProRule" id="PRU00059"/>
    </source>
</evidence>
<evidence type="ECO:0000313" key="8">
    <source>
        <dbReference type="EMBL" id="CAH3112588.1"/>
    </source>
</evidence>
<evidence type="ECO:0000313" key="9">
    <source>
        <dbReference type="Proteomes" id="UP001159405"/>
    </source>
</evidence>
<comment type="caution">
    <text evidence="8">The sequence shown here is derived from an EMBL/GenBank/DDBJ whole genome shotgun (WGS) entry which is preliminary data.</text>
</comment>
<dbReference type="PANTHER" id="PTHR24251:SF30">
    <property type="entry name" value="MEMBRANE FRIZZLED-RELATED PROTEIN"/>
    <property type="match status" value="1"/>
</dbReference>
<evidence type="ECO:0000256" key="2">
    <source>
        <dbReference type="ARBA" id="ARBA00023157"/>
    </source>
</evidence>
<dbReference type="PROSITE" id="PS01180">
    <property type="entry name" value="CUB"/>
    <property type="match status" value="2"/>
</dbReference>
<dbReference type="PANTHER" id="PTHR24251">
    <property type="entry name" value="OVOCHYMASE-RELATED"/>
    <property type="match status" value="1"/>
</dbReference>
<evidence type="ECO:0000259" key="7">
    <source>
        <dbReference type="PROSITE" id="PS01180"/>
    </source>
</evidence>
<sequence length="492" mass="53252">MNIQMYKQTLMPLRLLTGLSLLEIVLGAFCDKTFSSSLGAIITSPDYYSRSSYANNQNCQFDIRVSSGYALKLTWTTFDVKGDMPNCYDDYVEIYIGCSRKSIGKYCSDNSYKPHNIYSPDNCLRIKFRSDSSGSGKGFVASYSTISKFSSASGLYSYCYSEYYPKTLYGNYGIINSQNWPQVYPPSKDCYWKIDVGDNNRIKIAFMDFDLEYDLGCGDDKLKVKGEDSYDSYDSSTTVKSSMCGSKSPFYFTSSYDKIWIRFKSDSRIQDRGFVAGYVLYKDSTSDSSDSDSSTSSPPGIITGIIVALIVGTCIFVVFVYRRKLAVRQRQHMMMTQVQIPPPQVGVHHPPPPSQPGYGPPPPVGYGAPPPAGAVPAPGYAPPPYSQVVAAPYPQQGKTGQYPPPQGGPAPYPVQQAAGAPPYPPGQPVAMASYPPEQPGGAPGYPTAPPGGVAPYPAAAPAGTTPYPSAAPGGSSPYPPAPPGNEPYPTKQ</sequence>
<feature type="signal peptide" evidence="6">
    <location>
        <begin position="1"/>
        <end position="27"/>
    </location>
</feature>
<proteinExistence type="predicted"/>
<gene>
    <name evidence="8" type="ORF">PLOB_00021396</name>
</gene>
<keyword evidence="1" id="KW-0677">Repeat</keyword>
<keyword evidence="5" id="KW-0812">Transmembrane</keyword>
<evidence type="ECO:0000256" key="6">
    <source>
        <dbReference type="SAM" id="SignalP"/>
    </source>
</evidence>
<name>A0ABN8NK30_9CNID</name>
<comment type="caution">
    <text evidence="3">Lacks conserved residue(s) required for the propagation of feature annotation.</text>
</comment>
<evidence type="ECO:0000256" key="4">
    <source>
        <dbReference type="SAM" id="MobiDB-lite"/>
    </source>
</evidence>
<dbReference type="InterPro" id="IPR035914">
    <property type="entry name" value="Sperma_CUB_dom_sf"/>
</dbReference>
<feature type="compositionally biased region" description="Pro residues" evidence="4">
    <location>
        <begin position="477"/>
        <end position="486"/>
    </location>
</feature>
<dbReference type="InterPro" id="IPR000859">
    <property type="entry name" value="CUB_dom"/>
</dbReference>
<dbReference type="SUPFAM" id="SSF49854">
    <property type="entry name" value="Spermadhesin, CUB domain"/>
    <property type="match status" value="2"/>
</dbReference>
<dbReference type="SMART" id="SM00042">
    <property type="entry name" value="CUB"/>
    <property type="match status" value="2"/>
</dbReference>
<feature type="chain" id="PRO_5045784083" description="CUB domain-containing protein" evidence="6">
    <location>
        <begin position="28"/>
        <end position="492"/>
    </location>
</feature>
<dbReference type="Gene3D" id="2.60.120.290">
    <property type="entry name" value="Spermadhesin, CUB domain"/>
    <property type="match status" value="2"/>
</dbReference>
<evidence type="ECO:0000256" key="5">
    <source>
        <dbReference type="SAM" id="Phobius"/>
    </source>
</evidence>
<keyword evidence="5" id="KW-1133">Transmembrane helix</keyword>